<dbReference type="SUPFAM" id="SSF50044">
    <property type="entry name" value="SH3-domain"/>
    <property type="match status" value="1"/>
</dbReference>
<feature type="compositionally biased region" description="Acidic residues" evidence="3">
    <location>
        <begin position="255"/>
        <end position="266"/>
    </location>
</feature>
<dbReference type="InterPro" id="IPR053039">
    <property type="entry name" value="Polarity_Bud-Selection_Reg"/>
</dbReference>
<feature type="compositionally biased region" description="Low complexity" evidence="3">
    <location>
        <begin position="494"/>
        <end position="524"/>
    </location>
</feature>
<gene>
    <name evidence="5" type="primary">tea4</name>
    <name evidence="5" type="ORF">LOC62_01G001195</name>
</gene>
<feature type="region of interest" description="Disordered" evidence="3">
    <location>
        <begin position="407"/>
        <end position="534"/>
    </location>
</feature>
<name>A0AAF0Y4P5_9TREE</name>
<dbReference type="GO" id="GO:0051286">
    <property type="term" value="C:cell tip"/>
    <property type="evidence" value="ECO:0007669"/>
    <property type="project" value="TreeGrafter"/>
</dbReference>
<dbReference type="InterPro" id="IPR036028">
    <property type="entry name" value="SH3-like_dom_sf"/>
</dbReference>
<evidence type="ECO:0000256" key="3">
    <source>
        <dbReference type="SAM" id="MobiDB-lite"/>
    </source>
</evidence>
<dbReference type="PANTHER" id="PTHR47775">
    <property type="entry name" value="BUD SITE SELECTION PROTEIN 14"/>
    <property type="match status" value="1"/>
</dbReference>
<dbReference type="RefSeq" id="XP_062623658.1">
    <property type="nucleotide sequence ID" value="XM_062767674.1"/>
</dbReference>
<sequence>MAAAVHIAPQMGGMGTHAIGGGPGQAQYGAYQSGGLSVLEDSDDGDHERIDEDMEAYYAQHDYQQHVHQHQMMQSRGMQYHDDDDDDMDDEDVEDEDMYSETSEESVLPDENIDFGLIYALHTFLATVEGQASVVKGDSLLLLDDANSYWWLVRVLKTEDVGYIPAENVETPYERLARLNKHRNIDIAAATSEDKAALPDVPVKESKLKSLIGWKRSPQLQETSFDDDDDPETRANRRVVFAPPTFFEHPGVTWSDDEEDEEDDDDTHIIDGGEPASSSHEVDDEDVHDQINVDHELGFEVEPDDGVEWAQDAVEAQRNAAQVTVVDTSAPLAVPAEVAAAAAASPTASMSVFDTSLDVSSDAHGSLASDMPSTTETAQFGTATVVAGVAGAAAGAAGLAALGSQHLGHTNVNQHPPAPDRSPSPSVSHSALSRTNPTPPPHRAPFTPSPIASASPDYNPNQSFTETTETLASPSAAAPASSDLHAPSTSGQIAPSSTAPSTPPRSSSLGRSGSLQSPRSSNLTSPPPLRPPRRATMRYQDAFDIARLNTIVHARAKELKRTTPVPNRRAPPQMDAVQRVYYGEKAEMDNIHPDIRACFVHVLAKMDTFDREIDEILGSLVPAH</sequence>
<evidence type="ECO:0000259" key="4">
    <source>
        <dbReference type="PROSITE" id="PS50002"/>
    </source>
</evidence>
<dbReference type="AlphaFoldDB" id="A0AAF0Y4P5"/>
<dbReference type="GO" id="GO:0030950">
    <property type="term" value="P:establishment or maintenance of actin cytoskeleton polarity"/>
    <property type="evidence" value="ECO:0007669"/>
    <property type="project" value="TreeGrafter"/>
</dbReference>
<evidence type="ECO:0000313" key="6">
    <source>
        <dbReference type="Proteomes" id="UP000827549"/>
    </source>
</evidence>
<dbReference type="GO" id="GO:0008104">
    <property type="term" value="P:intracellular protein localization"/>
    <property type="evidence" value="ECO:0007669"/>
    <property type="project" value="TreeGrafter"/>
</dbReference>
<feature type="compositionally biased region" description="Acidic residues" evidence="3">
    <location>
        <begin position="82"/>
        <end position="106"/>
    </location>
</feature>
<dbReference type="InterPro" id="IPR001452">
    <property type="entry name" value="SH3_domain"/>
</dbReference>
<protein>
    <submittedName>
        <fullName evidence="5">Tip elongation aberrant protein Tea4</fullName>
    </submittedName>
</protein>
<accession>A0AAF0Y4P5</accession>
<feature type="compositionally biased region" description="Low complexity" evidence="3">
    <location>
        <begin position="472"/>
        <end position="482"/>
    </location>
</feature>
<feature type="compositionally biased region" description="Low complexity" evidence="3">
    <location>
        <begin position="423"/>
        <end position="436"/>
    </location>
</feature>
<evidence type="ECO:0000256" key="2">
    <source>
        <dbReference type="PROSITE-ProRule" id="PRU00192"/>
    </source>
</evidence>
<dbReference type="SMART" id="SM00326">
    <property type="entry name" value="SH3"/>
    <property type="match status" value="1"/>
</dbReference>
<organism evidence="5 6">
    <name type="scientific">Vanrija pseudolonga</name>
    <dbReference type="NCBI Taxonomy" id="143232"/>
    <lineage>
        <taxon>Eukaryota</taxon>
        <taxon>Fungi</taxon>
        <taxon>Dikarya</taxon>
        <taxon>Basidiomycota</taxon>
        <taxon>Agaricomycotina</taxon>
        <taxon>Tremellomycetes</taxon>
        <taxon>Trichosporonales</taxon>
        <taxon>Trichosporonaceae</taxon>
        <taxon>Vanrija</taxon>
    </lineage>
</organism>
<feature type="region of interest" description="Disordered" evidence="3">
    <location>
        <begin position="69"/>
        <end position="106"/>
    </location>
</feature>
<keyword evidence="6" id="KW-1185">Reference proteome</keyword>
<dbReference type="PANTHER" id="PTHR47775:SF1">
    <property type="entry name" value="BUD SITE SELECTION PROTEIN 14"/>
    <property type="match status" value="1"/>
</dbReference>
<dbReference type="PROSITE" id="PS50002">
    <property type="entry name" value="SH3"/>
    <property type="match status" value="1"/>
</dbReference>
<dbReference type="Proteomes" id="UP000827549">
    <property type="component" value="Chromosome 1"/>
</dbReference>
<feature type="region of interest" description="Disordered" evidence="3">
    <location>
        <begin position="248"/>
        <end position="282"/>
    </location>
</feature>
<proteinExistence type="predicted"/>
<reference evidence="5" key="1">
    <citation type="submission" date="2023-10" db="EMBL/GenBank/DDBJ databases">
        <authorList>
            <person name="Noh H."/>
        </authorList>
    </citation>
    <scope>NUCLEOTIDE SEQUENCE</scope>
    <source>
        <strain evidence="5">DUCC4014</strain>
    </source>
</reference>
<dbReference type="GeneID" id="87804452"/>
<dbReference type="EMBL" id="CP086714">
    <property type="protein sequence ID" value="WOO77626.1"/>
    <property type="molecule type" value="Genomic_DNA"/>
</dbReference>
<dbReference type="FunFam" id="2.30.30.40:FF:000035">
    <property type="entry name" value="SH3 domain containing protein"/>
    <property type="match status" value="1"/>
</dbReference>
<evidence type="ECO:0000256" key="1">
    <source>
        <dbReference type="ARBA" id="ARBA00022443"/>
    </source>
</evidence>
<dbReference type="GO" id="GO:0015630">
    <property type="term" value="C:microtubule cytoskeleton"/>
    <property type="evidence" value="ECO:0007669"/>
    <property type="project" value="TreeGrafter"/>
</dbReference>
<feature type="compositionally biased region" description="Polar residues" evidence="3">
    <location>
        <begin position="456"/>
        <end position="471"/>
    </location>
</feature>
<keyword evidence="1 2" id="KW-0728">SH3 domain</keyword>
<evidence type="ECO:0000313" key="5">
    <source>
        <dbReference type="EMBL" id="WOO77626.1"/>
    </source>
</evidence>
<feature type="domain" description="SH3" evidence="4">
    <location>
        <begin position="113"/>
        <end position="174"/>
    </location>
</feature>
<dbReference type="Gene3D" id="2.30.30.40">
    <property type="entry name" value="SH3 Domains"/>
    <property type="match status" value="1"/>
</dbReference>